<evidence type="ECO:0000313" key="1">
    <source>
        <dbReference type="EMBL" id="OWK34948.1"/>
    </source>
</evidence>
<protein>
    <submittedName>
        <fullName evidence="1">Uncharacterized protein</fullName>
    </submittedName>
</protein>
<dbReference type="EMBL" id="NIDE01000019">
    <property type="protein sequence ID" value="OWK34948.1"/>
    <property type="molecule type" value="Genomic_DNA"/>
</dbReference>
<evidence type="ECO:0000313" key="2">
    <source>
        <dbReference type="Proteomes" id="UP000214646"/>
    </source>
</evidence>
<accession>A0A225D8T1</accession>
<gene>
    <name evidence="1" type="ORF">FRUB_09790</name>
</gene>
<dbReference type="RefSeq" id="WP_088260169.1">
    <property type="nucleotide sequence ID" value="NZ_NIDE01000019.1"/>
</dbReference>
<dbReference type="AlphaFoldDB" id="A0A225D8T1"/>
<organism evidence="1 2">
    <name type="scientific">Fimbriiglobus ruber</name>
    <dbReference type="NCBI Taxonomy" id="1908690"/>
    <lineage>
        <taxon>Bacteria</taxon>
        <taxon>Pseudomonadati</taxon>
        <taxon>Planctomycetota</taxon>
        <taxon>Planctomycetia</taxon>
        <taxon>Gemmatales</taxon>
        <taxon>Gemmataceae</taxon>
        <taxon>Fimbriiglobus</taxon>
    </lineage>
</organism>
<sequence length="174" mass="20170">MAFGDKRKIKKTDPSLGRLYRQAIRLGWFFEENHRGDDCSFGATTHERGTRRQSQIIRTFAMVDGERLSELVGYGQLYDMVYPERRMARGRKILKELEGYGARYEVTPDATSHVLTFKAHWPTIDIRADLEGFYVIDRAVDLWRKSAYYRQLVAEVIVERGITPDDVTGLGIEF</sequence>
<name>A0A225D8T1_9BACT</name>
<reference evidence="2" key="1">
    <citation type="submission" date="2017-06" db="EMBL/GenBank/DDBJ databases">
        <title>Genome analysis of Fimbriiglobus ruber SP5, the first member of the order Planctomycetales with confirmed chitinolytic capability.</title>
        <authorList>
            <person name="Ravin N.V."/>
            <person name="Rakitin A.L."/>
            <person name="Ivanova A.A."/>
            <person name="Beletsky A.V."/>
            <person name="Kulichevskaya I.S."/>
            <person name="Mardanov A.V."/>
            <person name="Dedysh S.N."/>
        </authorList>
    </citation>
    <scope>NUCLEOTIDE SEQUENCE [LARGE SCALE GENOMIC DNA]</scope>
    <source>
        <strain evidence="2">SP5</strain>
    </source>
</reference>
<proteinExistence type="predicted"/>
<comment type="caution">
    <text evidence="1">The sequence shown here is derived from an EMBL/GenBank/DDBJ whole genome shotgun (WGS) entry which is preliminary data.</text>
</comment>
<dbReference type="Proteomes" id="UP000214646">
    <property type="component" value="Unassembled WGS sequence"/>
</dbReference>
<keyword evidence="2" id="KW-1185">Reference proteome</keyword>